<protein>
    <submittedName>
        <fullName evidence="2">Type II toxin-antitoxin system HicB family antitoxin</fullName>
    </submittedName>
</protein>
<dbReference type="InterPro" id="IPR031807">
    <property type="entry name" value="HicB-like"/>
</dbReference>
<dbReference type="PANTHER" id="PTHR34504:SF2">
    <property type="entry name" value="UPF0150 PROTEIN SSL0259"/>
    <property type="match status" value="1"/>
</dbReference>
<dbReference type="SUPFAM" id="SSF143100">
    <property type="entry name" value="TTHA1013/TTHA0281-like"/>
    <property type="match status" value="1"/>
</dbReference>
<proteinExistence type="predicted"/>
<gene>
    <name evidence="2" type="ORF">EU508_08205</name>
</gene>
<dbReference type="Gene3D" id="3.30.160.250">
    <property type="match status" value="1"/>
</dbReference>
<dbReference type="AlphaFoldDB" id="A0AB73BHW4"/>
<feature type="domain" description="HicB-like antitoxin of toxin-antitoxin system" evidence="1">
    <location>
        <begin position="3"/>
        <end position="128"/>
    </location>
</feature>
<dbReference type="Proteomes" id="UP000324162">
    <property type="component" value="Unassembled WGS sequence"/>
</dbReference>
<dbReference type="Pfam" id="PF15919">
    <property type="entry name" value="HicB_lk_antitox"/>
    <property type="match status" value="1"/>
</dbReference>
<dbReference type="InterPro" id="IPR051404">
    <property type="entry name" value="TA_system_antitoxin"/>
</dbReference>
<evidence type="ECO:0000313" key="3">
    <source>
        <dbReference type="Proteomes" id="UP000324162"/>
    </source>
</evidence>
<reference evidence="2 3" key="1">
    <citation type="submission" date="2019-01" db="EMBL/GenBank/DDBJ databases">
        <title>Genome sequences of marine Pseudoalteromonas species.</title>
        <authorList>
            <person name="Boraston A.B."/>
            <person name="Hehemann J.-H."/>
            <person name="Vickers C.J."/>
            <person name="Salama-Alber O."/>
            <person name="Abe K."/>
            <person name="Hettle A.J."/>
        </authorList>
    </citation>
    <scope>NUCLEOTIDE SEQUENCE [LARGE SCALE GENOMIC DNA]</scope>
    <source>
        <strain evidence="2 3">PS42</strain>
    </source>
</reference>
<organism evidence="2 3">
    <name type="scientific">Pseudoalteromonas fuliginea</name>
    <dbReference type="NCBI Taxonomy" id="1872678"/>
    <lineage>
        <taxon>Bacteria</taxon>
        <taxon>Pseudomonadati</taxon>
        <taxon>Pseudomonadota</taxon>
        <taxon>Gammaproteobacteria</taxon>
        <taxon>Alteromonadales</taxon>
        <taxon>Pseudoalteromonadaceae</taxon>
        <taxon>Pseudoalteromonas</taxon>
    </lineage>
</organism>
<dbReference type="CDD" id="cd22231">
    <property type="entry name" value="RHH_NikR_HicB-like"/>
    <property type="match status" value="1"/>
</dbReference>
<evidence type="ECO:0000313" key="2">
    <source>
        <dbReference type="EMBL" id="KAA1160990.1"/>
    </source>
</evidence>
<name>A0AB73BHW4_9GAMM</name>
<dbReference type="RefSeq" id="WP_007378160.1">
    <property type="nucleotide sequence ID" value="NZ_SEUK01000047.1"/>
</dbReference>
<dbReference type="PANTHER" id="PTHR34504">
    <property type="entry name" value="ANTITOXIN HICB"/>
    <property type="match status" value="1"/>
</dbReference>
<evidence type="ECO:0000259" key="1">
    <source>
        <dbReference type="Pfam" id="PF15919"/>
    </source>
</evidence>
<comment type="caution">
    <text evidence="2">The sequence shown here is derived from an EMBL/GenBank/DDBJ whole genome shotgun (WGS) entry which is preliminary data.</text>
</comment>
<dbReference type="InterPro" id="IPR035069">
    <property type="entry name" value="TTHA1013/TTHA0281-like"/>
</dbReference>
<dbReference type="EMBL" id="SEUK01000047">
    <property type="protein sequence ID" value="KAA1160990.1"/>
    <property type="molecule type" value="Genomic_DNA"/>
</dbReference>
<accession>A0AB73BHW4</accession>
<sequence length="138" mass="15144">MLYPIAIEKGTETEAFGVVFPDVQGCYSAGDSFEQALLNAKDALETHLELLAEDGILPPQSSNINAHVNNPEFSGWVWALVDIDLEPYLGKAGKINVTLPNLLTKQIDDLVKAHPQYKSRSNFLQLAAQHEIQGISAR</sequence>